<name>A0ABR2HV96_9EUKA</name>
<dbReference type="Proteomes" id="UP001470230">
    <property type="component" value="Unassembled WGS sequence"/>
</dbReference>
<gene>
    <name evidence="6" type="ORF">M9Y10_017438</name>
</gene>
<evidence type="ECO:0000259" key="5">
    <source>
        <dbReference type="PROSITE" id="PS51516"/>
    </source>
</evidence>
<evidence type="ECO:0000313" key="7">
    <source>
        <dbReference type="Proteomes" id="UP001470230"/>
    </source>
</evidence>
<feature type="region of interest" description="Disordered" evidence="4">
    <location>
        <begin position="189"/>
        <end position="338"/>
    </location>
</feature>
<dbReference type="PROSITE" id="PS51516">
    <property type="entry name" value="SOX_C"/>
    <property type="match status" value="1"/>
</dbReference>
<evidence type="ECO:0000256" key="3">
    <source>
        <dbReference type="ARBA" id="ARBA00023242"/>
    </source>
</evidence>
<dbReference type="InterPro" id="IPR021934">
    <property type="entry name" value="Sox_C"/>
</dbReference>
<dbReference type="Pfam" id="PF01417">
    <property type="entry name" value="ENTH"/>
    <property type="match status" value="1"/>
</dbReference>
<keyword evidence="1" id="KW-0805">Transcription regulation</keyword>
<dbReference type="SUPFAM" id="SSF48464">
    <property type="entry name" value="ENTH/VHS domain"/>
    <property type="match status" value="1"/>
</dbReference>
<dbReference type="InterPro" id="IPR013809">
    <property type="entry name" value="ENTH"/>
</dbReference>
<comment type="caution">
    <text evidence="6">The sequence shown here is derived from an EMBL/GenBank/DDBJ whole genome shotgun (WGS) entry which is preliminary data.</text>
</comment>
<dbReference type="EMBL" id="JAPFFF010000023">
    <property type="protein sequence ID" value="KAK8852462.1"/>
    <property type="molecule type" value="Genomic_DNA"/>
</dbReference>
<evidence type="ECO:0000313" key="6">
    <source>
        <dbReference type="EMBL" id="KAK8852462.1"/>
    </source>
</evidence>
<protein>
    <recommendedName>
        <fullName evidence="5">Sox C-terminal domain-containing protein</fullName>
    </recommendedName>
</protein>
<evidence type="ECO:0000256" key="4">
    <source>
        <dbReference type="SAM" id="MobiDB-lite"/>
    </source>
</evidence>
<dbReference type="InterPro" id="IPR008942">
    <property type="entry name" value="ENTH_VHS"/>
</dbReference>
<dbReference type="Gene3D" id="1.25.40.90">
    <property type="match status" value="1"/>
</dbReference>
<proteinExistence type="predicted"/>
<accession>A0ABR2HV96</accession>
<evidence type="ECO:0000256" key="1">
    <source>
        <dbReference type="ARBA" id="ARBA00023015"/>
    </source>
</evidence>
<sequence>MFSERSPFDIPELRNQRIEKIIKEAVSTQNLTVTPNTIQTLNSIGNNPLDCAVVITQLLREFDEHGSHPKPVYKALLIMFSLLKTNNQNYIHVCRALVPEIQSILYLSFGDKRVLFRDQIHLMAAAIYDFLMYEAPLPDANSFGIESYGNRQFHRPAPPPEDNDPEPVVFLENAQLPVNPYANSNASLMEKQRQQQGSQGSMQSRSVPKDDDDDIPFQPISNPFKNGSNSGLQQPASPEQQFSLFQKQQQFQTQQPTSPPPYQMQQQQFQSQQYQQQQQPSLLDFDSPAQEYKLPPAKPVQQQYYSPPTQPAQPQSPPPEPAPVEERDASLSEQPETKLKLSTDLCSITKTQYDDAIDFA</sequence>
<feature type="compositionally biased region" description="Basic and acidic residues" evidence="4">
    <location>
        <begin position="324"/>
        <end position="338"/>
    </location>
</feature>
<keyword evidence="2" id="KW-0804">Transcription</keyword>
<feature type="domain" description="Sox C-terminal" evidence="5">
    <location>
        <begin position="276"/>
        <end position="360"/>
    </location>
</feature>
<evidence type="ECO:0000256" key="2">
    <source>
        <dbReference type="ARBA" id="ARBA00023163"/>
    </source>
</evidence>
<feature type="compositionally biased region" description="Polar residues" evidence="4">
    <location>
        <begin position="219"/>
        <end position="239"/>
    </location>
</feature>
<feature type="compositionally biased region" description="Low complexity" evidence="4">
    <location>
        <begin position="240"/>
        <end position="256"/>
    </location>
</feature>
<feature type="compositionally biased region" description="Low complexity" evidence="4">
    <location>
        <begin position="263"/>
        <end position="281"/>
    </location>
</feature>
<keyword evidence="7" id="KW-1185">Reference proteome</keyword>
<feature type="compositionally biased region" description="Low complexity" evidence="4">
    <location>
        <begin position="194"/>
        <end position="206"/>
    </location>
</feature>
<reference evidence="6 7" key="1">
    <citation type="submission" date="2024-04" db="EMBL/GenBank/DDBJ databases">
        <title>Tritrichomonas musculus Genome.</title>
        <authorList>
            <person name="Alves-Ferreira E."/>
            <person name="Grigg M."/>
            <person name="Lorenzi H."/>
            <person name="Galac M."/>
        </authorList>
    </citation>
    <scope>NUCLEOTIDE SEQUENCE [LARGE SCALE GENOMIC DNA]</scope>
    <source>
        <strain evidence="6 7">EAF2021</strain>
    </source>
</reference>
<organism evidence="6 7">
    <name type="scientific">Tritrichomonas musculus</name>
    <dbReference type="NCBI Taxonomy" id="1915356"/>
    <lineage>
        <taxon>Eukaryota</taxon>
        <taxon>Metamonada</taxon>
        <taxon>Parabasalia</taxon>
        <taxon>Tritrichomonadida</taxon>
        <taxon>Tritrichomonadidae</taxon>
        <taxon>Tritrichomonas</taxon>
    </lineage>
</organism>
<keyword evidence="3" id="KW-0539">Nucleus</keyword>
<feature type="compositionally biased region" description="Pro residues" evidence="4">
    <location>
        <begin position="308"/>
        <end position="322"/>
    </location>
</feature>